<protein>
    <submittedName>
        <fullName evidence="2">Uncharacterized protein</fullName>
    </submittedName>
</protein>
<evidence type="ECO:0000313" key="3">
    <source>
        <dbReference type="Proteomes" id="UP000663627"/>
    </source>
</evidence>
<evidence type="ECO:0000256" key="1">
    <source>
        <dbReference type="SAM" id="MobiDB-lite"/>
    </source>
</evidence>
<proteinExistence type="predicted"/>
<dbReference type="Proteomes" id="UP000663627">
    <property type="component" value="Segment"/>
</dbReference>
<dbReference type="EMBL" id="MW460248">
    <property type="protein sequence ID" value="QSL99618.1"/>
    <property type="molecule type" value="Genomic_DNA"/>
</dbReference>
<sequence>MRDLRKKSAKTVLFVGEDGTELNVVTSISKESLAILKRKGYKRKRDETPTPKKAPAKKVTPSTQPEKDENEDETPSTEDDAPTPTRPPAPRKRPAK</sequence>
<organism evidence="2 3">
    <name type="scientific">Mycobacterium phage Maco2</name>
    <dbReference type="NCBI Taxonomy" id="2805749"/>
    <lineage>
        <taxon>Viruses</taxon>
        <taxon>Duplodnaviria</taxon>
        <taxon>Heunggongvirae</taxon>
        <taxon>Uroviricota</taxon>
        <taxon>Caudoviricetes</taxon>
        <taxon>Mapvirus</taxon>
        <taxon>Mapvirus Ff47</taxon>
    </lineage>
</organism>
<accession>A0A899IM92</accession>
<evidence type="ECO:0000313" key="2">
    <source>
        <dbReference type="EMBL" id="QSL99618.1"/>
    </source>
</evidence>
<reference evidence="2" key="1">
    <citation type="submission" date="2021-01" db="EMBL/GenBank/DDBJ databases">
        <authorList>
            <person name="Rakov C."/>
            <person name="Yerushalmy O."/>
            <person name="Alkalay-Oren S."/>
            <person name="Coppenhagen-Glazer S."/>
            <person name="Hazan R."/>
        </authorList>
    </citation>
    <scope>NUCLEOTIDE SEQUENCE</scope>
</reference>
<name>A0A899IM92_9CAUD</name>
<feature type="compositionally biased region" description="Acidic residues" evidence="1">
    <location>
        <begin position="68"/>
        <end position="81"/>
    </location>
</feature>
<feature type="compositionally biased region" description="Low complexity" evidence="1">
    <location>
        <begin position="51"/>
        <end position="63"/>
    </location>
</feature>
<feature type="region of interest" description="Disordered" evidence="1">
    <location>
        <begin position="35"/>
        <end position="96"/>
    </location>
</feature>